<dbReference type="STRING" id="36166.T1GJ38"/>
<dbReference type="PROSITE" id="PS50118">
    <property type="entry name" value="HMG_BOX_2"/>
    <property type="match status" value="1"/>
</dbReference>
<dbReference type="EnsemblMetazoa" id="MESCA003479-RA">
    <property type="protein sequence ID" value="MESCA003479-PA"/>
    <property type="gene ID" value="MESCA003479"/>
</dbReference>
<keyword evidence="8" id="KW-1185">Reference proteome</keyword>
<comment type="subcellular location">
    <subcellularLocation>
        <location evidence="1">Nucleus</location>
    </subcellularLocation>
</comment>
<dbReference type="Proteomes" id="UP000015102">
    <property type="component" value="Unassembled WGS sequence"/>
</dbReference>
<proteinExistence type="predicted"/>
<reference evidence="8" key="1">
    <citation type="submission" date="2013-02" db="EMBL/GenBank/DDBJ databases">
        <authorList>
            <person name="Hughes D."/>
        </authorList>
    </citation>
    <scope>NUCLEOTIDE SEQUENCE</scope>
    <source>
        <strain>Durham</strain>
        <strain evidence="8">NC isolate 2 -- Noor lab</strain>
    </source>
</reference>
<feature type="compositionally biased region" description="Acidic residues" evidence="5">
    <location>
        <begin position="12"/>
        <end position="24"/>
    </location>
</feature>
<evidence type="ECO:0000256" key="5">
    <source>
        <dbReference type="SAM" id="MobiDB-lite"/>
    </source>
</evidence>
<dbReference type="InterPro" id="IPR051365">
    <property type="entry name" value="TOX_HMG-box_domain"/>
</dbReference>
<evidence type="ECO:0000259" key="6">
    <source>
        <dbReference type="PROSITE" id="PS50118"/>
    </source>
</evidence>
<feature type="compositionally biased region" description="Polar residues" evidence="5">
    <location>
        <begin position="29"/>
        <end position="64"/>
    </location>
</feature>
<keyword evidence="2 4" id="KW-0238">DNA-binding</keyword>
<dbReference type="InterPro" id="IPR036910">
    <property type="entry name" value="HMG_box_dom_sf"/>
</dbReference>
<dbReference type="PANTHER" id="PTHR45781:SF1">
    <property type="entry name" value="HMG BOX DOMAIN-CONTAINING PROTEIN"/>
    <property type="match status" value="1"/>
</dbReference>
<dbReference type="PANTHER" id="PTHR45781">
    <property type="entry name" value="AGAP000281-PA"/>
    <property type="match status" value="1"/>
</dbReference>
<evidence type="ECO:0000256" key="4">
    <source>
        <dbReference type="PROSITE-ProRule" id="PRU00267"/>
    </source>
</evidence>
<dbReference type="SMART" id="SM00398">
    <property type="entry name" value="HMG"/>
    <property type="match status" value="1"/>
</dbReference>
<dbReference type="AlphaFoldDB" id="T1GJ38"/>
<accession>T1GJ38</accession>
<feature type="DNA-binding region" description="HMG box" evidence="4">
    <location>
        <begin position="80"/>
        <end position="148"/>
    </location>
</feature>
<evidence type="ECO:0000313" key="8">
    <source>
        <dbReference type="Proteomes" id="UP000015102"/>
    </source>
</evidence>
<sequence>MNIPTFHTPSFGDEDFDLVDEQEAEITPIPTSSFYGNSSFNTNDMIDYSPSGSTTSGDYHNNVVTSSSSSKPADSSTTEPVKPISPYASFFRDTVSSIQEQNPDISFQEISKIVNTMWEALPAVNKNIYKRQYEDEKREYVKAMNDFQNSQSQIDSKDNDEDDEEEEEENNVVTISPQVYNSDIPVEKVAPIHVSSSTPVTKTNLVTTNGDSTEDILSILSANICIRDGCGMTEP</sequence>
<dbReference type="Gene3D" id="1.10.30.10">
    <property type="entry name" value="High mobility group box domain"/>
    <property type="match status" value="1"/>
</dbReference>
<feature type="compositionally biased region" description="Low complexity" evidence="5">
    <location>
        <begin position="65"/>
        <end position="78"/>
    </location>
</feature>
<dbReference type="Pfam" id="PF00505">
    <property type="entry name" value="HMG_box"/>
    <property type="match status" value="1"/>
</dbReference>
<feature type="region of interest" description="Disordered" evidence="5">
    <location>
        <begin position="1"/>
        <end position="84"/>
    </location>
</feature>
<dbReference type="HOGENOM" id="CLU_1181391_0_0_1"/>
<dbReference type="GO" id="GO:0005634">
    <property type="term" value="C:nucleus"/>
    <property type="evidence" value="ECO:0007669"/>
    <property type="project" value="UniProtKB-SubCell"/>
</dbReference>
<evidence type="ECO:0000313" key="7">
    <source>
        <dbReference type="EnsemblMetazoa" id="MESCA003479-PA"/>
    </source>
</evidence>
<organism evidence="7 8">
    <name type="scientific">Megaselia scalaris</name>
    <name type="common">Humpbacked fly</name>
    <name type="synonym">Phora scalaris</name>
    <dbReference type="NCBI Taxonomy" id="36166"/>
    <lineage>
        <taxon>Eukaryota</taxon>
        <taxon>Metazoa</taxon>
        <taxon>Ecdysozoa</taxon>
        <taxon>Arthropoda</taxon>
        <taxon>Hexapoda</taxon>
        <taxon>Insecta</taxon>
        <taxon>Pterygota</taxon>
        <taxon>Neoptera</taxon>
        <taxon>Endopterygota</taxon>
        <taxon>Diptera</taxon>
        <taxon>Brachycera</taxon>
        <taxon>Muscomorpha</taxon>
        <taxon>Platypezoidea</taxon>
        <taxon>Phoridae</taxon>
        <taxon>Megaseliini</taxon>
        <taxon>Megaselia</taxon>
    </lineage>
</organism>
<dbReference type="SUPFAM" id="SSF47095">
    <property type="entry name" value="HMG-box"/>
    <property type="match status" value="1"/>
</dbReference>
<dbReference type="GO" id="GO:0006357">
    <property type="term" value="P:regulation of transcription by RNA polymerase II"/>
    <property type="evidence" value="ECO:0007669"/>
    <property type="project" value="TreeGrafter"/>
</dbReference>
<feature type="compositionally biased region" description="Acidic residues" evidence="5">
    <location>
        <begin position="158"/>
        <end position="170"/>
    </location>
</feature>
<reference evidence="7" key="2">
    <citation type="submission" date="2015-06" db="UniProtKB">
        <authorList>
            <consortium name="EnsemblMetazoa"/>
        </authorList>
    </citation>
    <scope>IDENTIFICATION</scope>
</reference>
<evidence type="ECO:0000256" key="1">
    <source>
        <dbReference type="ARBA" id="ARBA00004123"/>
    </source>
</evidence>
<evidence type="ECO:0000256" key="3">
    <source>
        <dbReference type="ARBA" id="ARBA00023242"/>
    </source>
</evidence>
<dbReference type="InterPro" id="IPR009071">
    <property type="entry name" value="HMG_box_dom"/>
</dbReference>
<name>T1GJ38_MEGSC</name>
<feature type="domain" description="HMG box" evidence="6">
    <location>
        <begin position="80"/>
        <end position="148"/>
    </location>
</feature>
<keyword evidence="3 4" id="KW-0539">Nucleus</keyword>
<dbReference type="GO" id="GO:0031490">
    <property type="term" value="F:chromatin DNA binding"/>
    <property type="evidence" value="ECO:0007669"/>
    <property type="project" value="TreeGrafter"/>
</dbReference>
<dbReference type="EMBL" id="CAQQ02005844">
    <property type="status" value="NOT_ANNOTATED_CDS"/>
    <property type="molecule type" value="Genomic_DNA"/>
</dbReference>
<protein>
    <recommendedName>
        <fullName evidence="6">HMG box domain-containing protein</fullName>
    </recommendedName>
</protein>
<feature type="region of interest" description="Disordered" evidence="5">
    <location>
        <begin position="144"/>
        <end position="171"/>
    </location>
</feature>
<evidence type="ECO:0000256" key="2">
    <source>
        <dbReference type="ARBA" id="ARBA00023125"/>
    </source>
</evidence>